<organism evidence="1 2">
    <name type="scientific">Sedimentitalea todarodis</name>
    <dbReference type="NCBI Taxonomy" id="1631240"/>
    <lineage>
        <taxon>Bacteria</taxon>
        <taxon>Pseudomonadati</taxon>
        <taxon>Pseudomonadota</taxon>
        <taxon>Alphaproteobacteria</taxon>
        <taxon>Rhodobacterales</taxon>
        <taxon>Paracoccaceae</taxon>
        <taxon>Sedimentitalea</taxon>
    </lineage>
</organism>
<dbReference type="EMBL" id="JASMWN010000008">
    <property type="protein sequence ID" value="MDU9004551.1"/>
    <property type="molecule type" value="Genomic_DNA"/>
</dbReference>
<comment type="caution">
    <text evidence="1">The sequence shown here is derived from an EMBL/GenBank/DDBJ whole genome shotgun (WGS) entry which is preliminary data.</text>
</comment>
<dbReference type="Proteomes" id="UP001255416">
    <property type="component" value="Unassembled WGS sequence"/>
</dbReference>
<name>A0ABU3VED8_9RHOB</name>
<gene>
    <name evidence="1" type="ORF">QO231_11895</name>
</gene>
<evidence type="ECO:0000313" key="1">
    <source>
        <dbReference type="EMBL" id="MDU9004551.1"/>
    </source>
</evidence>
<keyword evidence="2" id="KW-1185">Reference proteome</keyword>
<proteinExistence type="predicted"/>
<accession>A0ABU3VED8</accession>
<dbReference type="RefSeq" id="WP_316776358.1">
    <property type="nucleotide sequence ID" value="NZ_JASMWN010000008.1"/>
</dbReference>
<reference evidence="2" key="1">
    <citation type="submission" date="2023-05" db="EMBL/GenBank/DDBJ databases">
        <title>Sedimentitalea sp. nov. JM2-8.</title>
        <authorList>
            <person name="Huang J."/>
        </authorList>
    </citation>
    <scope>NUCLEOTIDE SEQUENCE [LARGE SCALE GENOMIC DNA]</scope>
    <source>
        <strain evidence="2">KHS03</strain>
    </source>
</reference>
<protein>
    <submittedName>
        <fullName evidence="1">DUF1127 domain-containing protein</fullName>
    </submittedName>
</protein>
<sequence>MSHYTADHQAFAPTGNPISRFFSAIGNALVSMSTSNARVRQVEALQRLSDEELKERNLKRSDIVRHVFQDAFWT</sequence>
<evidence type="ECO:0000313" key="2">
    <source>
        <dbReference type="Proteomes" id="UP001255416"/>
    </source>
</evidence>